<evidence type="ECO:0000259" key="1">
    <source>
        <dbReference type="Pfam" id="PF13276"/>
    </source>
</evidence>
<dbReference type="InterPro" id="IPR025948">
    <property type="entry name" value="HTH-like_dom"/>
</dbReference>
<dbReference type="Pfam" id="PF13276">
    <property type="entry name" value="HTH_21"/>
    <property type="match status" value="1"/>
</dbReference>
<name>A0AAU1ULT2_9ACTN</name>
<dbReference type="AlphaFoldDB" id="A0AAU1ULT2"/>
<organism evidence="2">
    <name type="scientific">Streptomyces sp. NBC_00119</name>
    <dbReference type="NCBI Taxonomy" id="2975659"/>
    <lineage>
        <taxon>Bacteria</taxon>
        <taxon>Bacillati</taxon>
        <taxon>Actinomycetota</taxon>
        <taxon>Actinomycetes</taxon>
        <taxon>Kitasatosporales</taxon>
        <taxon>Streptomycetaceae</taxon>
        <taxon>Streptomyces</taxon>
    </lineage>
</organism>
<evidence type="ECO:0000313" key="2">
    <source>
        <dbReference type="EMBL" id="WTS18210.1"/>
    </source>
</evidence>
<feature type="domain" description="HTH-like" evidence="1">
    <location>
        <begin position="18"/>
        <end position="58"/>
    </location>
</feature>
<sequence>MADGDSVCAAMGVRCGMGTYGSPKIWIRLVRQGWRVSVNTIAKIMSGFGLVARKVRRRRG</sequence>
<protein>
    <submittedName>
        <fullName evidence="2">IS3 family transposase</fullName>
    </submittedName>
</protein>
<proteinExistence type="predicted"/>
<dbReference type="EMBL" id="CP108195">
    <property type="protein sequence ID" value="WTS18210.1"/>
    <property type="molecule type" value="Genomic_DNA"/>
</dbReference>
<gene>
    <name evidence="2" type="ORF">OHU69_48890</name>
</gene>
<accession>A0AAU1ULT2</accession>
<reference evidence="2" key="1">
    <citation type="submission" date="2022-10" db="EMBL/GenBank/DDBJ databases">
        <title>The complete genomes of actinobacterial strains from the NBC collection.</title>
        <authorList>
            <person name="Joergensen T.S."/>
            <person name="Alvarez Arevalo M."/>
            <person name="Sterndorff E.B."/>
            <person name="Faurdal D."/>
            <person name="Vuksanovic O."/>
            <person name="Mourched A.-S."/>
            <person name="Charusanti P."/>
            <person name="Shaw S."/>
            <person name="Blin K."/>
            <person name="Weber T."/>
        </authorList>
    </citation>
    <scope>NUCLEOTIDE SEQUENCE</scope>
    <source>
        <strain evidence="2">NBC_00119</strain>
    </source>
</reference>